<evidence type="ECO:0000256" key="10">
    <source>
        <dbReference type="ARBA" id="ARBA00039472"/>
    </source>
</evidence>
<name>A0A5C3EVX0_9BASI</name>
<dbReference type="Pfam" id="PF23220">
    <property type="entry name" value="HAT_Syf1_M"/>
    <property type="match status" value="1"/>
</dbReference>
<dbReference type="InterPro" id="IPR055433">
    <property type="entry name" value="HAT_Syf1-like_N"/>
</dbReference>
<dbReference type="InterPro" id="IPR011990">
    <property type="entry name" value="TPR-like_helical_dom_sf"/>
</dbReference>
<dbReference type="InterPro" id="IPR055430">
    <property type="entry name" value="HAT_Syf1_CNRKL1_C"/>
</dbReference>
<dbReference type="GO" id="GO:0071007">
    <property type="term" value="C:U2-type catalytic step 2 spliceosome"/>
    <property type="evidence" value="ECO:0007669"/>
    <property type="project" value="TreeGrafter"/>
</dbReference>
<feature type="region of interest" description="Disordered" evidence="12">
    <location>
        <begin position="300"/>
        <end position="322"/>
    </location>
</feature>
<feature type="compositionally biased region" description="Basic and acidic residues" evidence="12">
    <location>
        <begin position="530"/>
        <end position="539"/>
    </location>
</feature>
<dbReference type="FunFam" id="1.25.40.10:FF:000038">
    <property type="entry name" value="Putative pre-mRNA-splicing factor SYF1"/>
    <property type="match status" value="1"/>
</dbReference>
<comment type="subcellular location">
    <subcellularLocation>
        <location evidence="1">Nucleus</location>
    </subcellularLocation>
</comment>
<evidence type="ECO:0000256" key="7">
    <source>
        <dbReference type="ARBA" id="ARBA00023187"/>
    </source>
</evidence>
<feature type="compositionally biased region" description="Acidic residues" evidence="12">
    <location>
        <begin position="300"/>
        <end position="312"/>
    </location>
</feature>
<organism evidence="16 17">
    <name type="scientific">Pseudozyma flocculosa</name>
    <dbReference type="NCBI Taxonomy" id="84751"/>
    <lineage>
        <taxon>Eukaryota</taxon>
        <taxon>Fungi</taxon>
        <taxon>Dikarya</taxon>
        <taxon>Basidiomycota</taxon>
        <taxon>Ustilaginomycotina</taxon>
        <taxon>Ustilaginomycetes</taxon>
        <taxon>Ustilaginales</taxon>
        <taxon>Ustilaginaceae</taxon>
        <taxon>Pseudozyma</taxon>
    </lineage>
</organism>
<feature type="domain" description="Pre-mRNA-splicing factor SYF1 central HAT repeats" evidence="13">
    <location>
        <begin position="432"/>
        <end position="598"/>
    </location>
</feature>
<feature type="compositionally biased region" description="Acidic residues" evidence="12">
    <location>
        <begin position="517"/>
        <end position="529"/>
    </location>
</feature>
<dbReference type="GO" id="GO:0000349">
    <property type="term" value="P:generation of catalytic spliceosome for first transesterification step"/>
    <property type="evidence" value="ECO:0007669"/>
    <property type="project" value="TreeGrafter"/>
</dbReference>
<keyword evidence="7" id="KW-0508">mRNA splicing</keyword>
<dbReference type="SMART" id="SM00386">
    <property type="entry name" value="HAT"/>
    <property type="match status" value="12"/>
</dbReference>
<comment type="similarity">
    <text evidence="2">Belongs to the crooked-neck family.</text>
</comment>
<feature type="domain" description="Pre-mRNA-splicing factor Syf1/CRNKL1-like C-terminal HAT-repeats" evidence="14">
    <location>
        <begin position="600"/>
        <end position="1007"/>
    </location>
</feature>
<dbReference type="OrthoDB" id="10067343at2759"/>
<sequence>MPSRVATAGNGERQAADGPFEQIAALFPLTVPFPDPSANLDIVPASDIALEQELLRNPDNLRSWASYINHIVDTNVQKRATPDSNLSSAQIALLGPLASASQRLALQRITSIYERALAQFPTRYSLWTDYLQLRSRFVLGEPKGGFEAKRKRDLRASKEGVDFGPTLLEANEHQDYGPAYTAGLDGIAGWIEWRSLAACYERALMWLPKMPRVWLEYLSIFLHPQCPPILSHTHARRTFDRALRTLPGSLHLRIWKVYLRWAERVGGETCLRVWRRYLRVDPSLIERYVAILLAQTEDEAAEAEDADDDDGEAGQGATTKGPGAKALEAAKLLLRLARSAADGSYTSPDGKSPYQLLVEWLELTEKYPEEIGISPEEEKEAEAARASSSSATASDSQLALTKPGQAAKGRASRGAARPAPAPLSPETNPMDRSRLNVGAIVRNDGLAKYPDQAGRLWTGLATYWIKRGELETAKETFEEGIRSVVTVRDFTQIFDAYAETSENVISFMMEDLAGDAGQDDDEGDDDEGEGESREDKEAELDQRMKDFEELMERRPFLVNDVLLRRNPDDVQEWEKRVALHGDDDEQVIETYRRAIDTVNPRKATANYHQLFLNFARFYEEGGSAGRADPASVEADLASARKIFERAITVPFKKVDDLAEVWCEWAEMEVRHSNYDEAIRVMARSVATPRNTKNVAYHDDSLPPQVRLFKSLKLWSFYVDLEESLGDVESAKRVYDRMLELKIANAQIIINYAAFLEDHQYYEESFKVYERGVEVFTYPVAFELWNVYLSKFVKRYGGSKLERARDLFEQALDKCPPKYCKPILLMYGKLEEEHGLAKRAMNIYDRATRMVSTDDRFDQMYAFYIAKAAANFGLAATRPIYERAIESLPDRQTADMCLRFANLERKLGEIDRARAIYAHASQFCDPRTQTEFWKEWNKFEIETGSEDTFREMLRIKRSVQAQFNTDVSYIAASAMSAAQRNKLGAASADGAAAASPMAADPMARLEAQNQAAAANGTAVRQPAFVAASSVSAPKTVDGEQQQQQASPPAPERNEEKVGGDDADDDDLL</sequence>
<evidence type="ECO:0000313" key="17">
    <source>
        <dbReference type="Proteomes" id="UP000323386"/>
    </source>
</evidence>
<dbReference type="InterPro" id="IPR003107">
    <property type="entry name" value="HAT"/>
</dbReference>
<evidence type="ECO:0000259" key="13">
    <source>
        <dbReference type="Pfam" id="PF23220"/>
    </source>
</evidence>
<evidence type="ECO:0000256" key="5">
    <source>
        <dbReference type="ARBA" id="ARBA00022728"/>
    </source>
</evidence>
<dbReference type="FunFam" id="1.25.40.10:FF:000137">
    <property type="entry name" value="Pre-mRNA-splicing factor syf1"/>
    <property type="match status" value="1"/>
</dbReference>
<evidence type="ECO:0000259" key="15">
    <source>
        <dbReference type="Pfam" id="PF23233"/>
    </source>
</evidence>
<comment type="subunit">
    <text evidence="3">Associated with the spliceosome.</text>
</comment>
<evidence type="ECO:0000256" key="3">
    <source>
        <dbReference type="ARBA" id="ARBA00011524"/>
    </source>
</evidence>
<dbReference type="InterPro" id="IPR056350">
    <property type="entry name" value="HAT_Syf1_central"/>
</dbReference>
<dbReference type="Pfam" id="PF23231">
    <property type="entry name" value="HAT_Syf1_CNRKL1_C"/>
    <property type="match status" value="1"/>
</dbReference>
<keyword evidence="5" id="KW-0747">Spliceosome</keyword>
<dbReference type="GO" id="GO:0071014">
    <property type="term" value="C:post-mRNA release spliceosomal complex"/>
    <property type="evidence" value="ECO:0007669"/>
    <property type="project" value="TreeGrafter"/>
</dbReference>
<feature type="domain" description="Pre-mRNA-splicing factor Syf1-like N-terminal HAT-repeats" evidence="15">
    <location>
        <begin position="192"/>
        <end position="282"/>
    </location>
</feature>
<feature type="region of interest" description="Disordered" evidence="12">
    <location>
        <begin position="514"/>
        <end position="539"/>
    </location>
</feature>
<dbReference type="PANTHER" id="PTHR11246">
    <property type="entry name" value="PRE-MRNA SPLICING FACTOR"/>
    <property type="match status" value="1"/>
</dbReference>
<protein>
    <recommendedName>
        <fullName evidence="10">Pre-mRNA-splicing factor SYF1</fullName>
    </recommendedName>
    <alternativeName>
        <fullName evidence="11">Pre-mRNA-splicing factor syf1</fullName>
    </alternativeName>
</protein>
<dbReference type="FunFam" id="1.25.40.10:FF:000023">
    <property type="entry name" value="Pre-mRNA-splicing factor SYF1"/>
    <property type="match status" value="1"/>
</dbReference>
<feature type="region of interest" description="Disordered" evidence="12">
    <location>
        <begin position="1027"/>
        <end position="1067"/>
    </location>
</feature>
<dbReference type="EMBL" id="OOIP01000002">
    <property type="protein sequence ID" value="SPO35676.1"/>
    <property type="molecule type" value="Genomic_DNA"/>
</dbReference>
<accession>A0A5C3EVX0</accession>
<dbReference type="GO" id="GO:0000974">
    <property type="term" value="C:Prp19 complex"/>
    <property type="evidence" value="ECO:0007669"/>
    <property type="project" value="TreeGrafter"/>
</dbReference>
<reference evidence="16 17" key="1">
    <citation type="submission" date="2018-03" db="EMBL/GenBank/DDBJ databases">
        <authorList>
            <person name="Guldener U."/>
        </authorList>
    </citation>
    <scope>NUCLEOTIDE SEQUENCE [LARGE SCALE GENOMIC DNA]</scope>
    <source>
        <strain evidence="16 17">DAOM196992</strain>
    </source>
</reference>
<evidence type="ECO:0000256" key="1">
    <source>
        <dbReference type="ARBA" id="ARBA00004123"/>
    </source>
</evidence>
<evidence type="ECO:0000256" key="4">
    <source>
        <dbReference type="ARBA" id="ARBA00022664"/>
    </source>
</evidence>
<keyword evidence="17" id="KW-1185">Reference proteome</keyword>
<evidence type="ECO:0000256" key="8">
    <source>
        <dbReference type="ARBA" id="ARBA00023242"/>
    </source>
</evidence>
<dbReference type="Pfam" id="PF23233">
    <property type="entry name" value="HAT_Syf1_CNRKL1_N"/>
    <property type="match status" value="1"/>
</dbReference>
<feature type="compositionally biased region" description="Low complexity" evidence="12">
    <location>
        <begin position="384"/>
        <end position="418"/>
    </location>
</feature>
<feature type="region of interest" description="Disordered" evidence="12">
    <location>
        <begin position="371"/>
        <end position="434"/>
    </location>
</feature>
<evidence type="ECO:0000256" key="6">
    <source>
        <dbReference type="ARBA" id="ARBA00022737"/>
    </source>
</evidence>
<dbReference type="Gene3D" id="1.25.40.10">
    <property type="entry name" value="Tetratricopeptide repeat domain"/>
    <property type="match status" value="4"/>
</dbReference>
<dbReference type="PANTHER" id="PTHR11246:SF5">
    <property type="entry name" value="PRE-MRNA-SPLICING FACTOR SYF1"/>
    <property type="match status" value="1"/>
</dbReference>
<keyword evidence="4" id="KW-0507">mRNA processing</keyword>
<gene>
    <name evidence="16" type="ORF">PSFLO_01147</name>
</gene>
<evidence type="ECO:0000256" key="2">
    <source>
        <dbReference type="ARBA" id="ARBA00008644"/>
    </source>
</evidence>
<evidence type="ECO:0000259" key="14">
    <source>
        <dbReference type="Pfam" id="PF23231"/>
    </source>
</evidence>
<comment type="function">
    <text evidence="9">Involved in pre-mRNA splicing and cell cycle progression.</text>
</comment>
<dbReference type="AlphaFoldDB" id="A0A5C3EVX0"/>
<evidence type="ECO:0000256" key="9">
    <source>
        <dbReference type="ARBA" id="ARBA00037272"/>
    </source>
</evidence>
<keyword evidence="6" id="KW-0677">Repeat</keyword>
<dbReference type="InterPro" id="IPR045075">
    <property type="entry name" value="Syf1-like"/>
</dbReference>
<keyword evidence="8" id="KW-0539">Nucleus</keyword>
<evidence type="ECO:0000256" key="11">
    <source>
        <dbReference type="ARBA" id="ARBA00067212"/>
    </source>
</evidence>
<proteinExistence type="inferred from homology"/>
<evidence type="ECO:0000313" key="16">
    <source>
        <dbReference type="EMBL" id="SPO35676.1"/>
    </source>
</evidence>
<dbReference type="SUPFAM" id="SSF48452">
    <property type="entry name" value="TPR-like"/>
    <property type="match status" value="2"/>
</dbReference>
<evidence type="ECO:0000256" key="12">
    <source>
        <dbReference type="SAM" id="MobiDB-lite"/>
    </source>
</evidence>
<dbReference type="Proteomes" id="UP000323386">
    <property type="component" value="Unassembled WGS sequence"/>
</dbReference>